<evidence type="ECO:0000313" key="3">
    <source>
        <dbReference type="WBParaSite" id="jg531"/>
    </source>
</evidence>
<reference evidence="3" key="1">
    <citation type="submission" date="2022-11" db="UniProtKB">
        <authorList>
            <consortium name="WormBaseParasite"/>
        </authorList>
    </citation>
    <scope>IDENTIFICATION</scope>
</reference>
<dbReference type="AlphaFoldDB" id="A0A915ECT5"/>
<dbReference type="Gene3D" id="1.20.1730.10">
    <property type="entry name" value="Sodium/glucose cotransporter"/>
    <property type="match status" value="1"/>
</dbReference>
<keyword evidence="1" id="KW-1133">Transmembrane helix</keyword>
<feature type="transmembrane region" description="Helical" evidence="1">
    <location>
        <begin position="6"/>
        <end position="22"/>
    </location>
</feature>
<dbReference type="InterPro" id="IPR038377">
    <property type="entry name" value="Na/Glc_symporter_sf"/>
</dbReference>
<protein>
    <submittedName>
        <fullName evidence="3">Uncharacterized protein</fullName>
    </submittedName>
</protein>
<keyword evidence="1" id="KW-0472">Membrane</keyword>
<keyword evidence="1" id="KW-0812">Transmembrane</keyword>
<evidence type="ECO:0000256" key="1">
    <source>
        <dbReference type="SAM" id="Phobius"/>
    </source>
</evidence>
<sequence length="74" mass="7802">MTVLGASTGPLVGLFFLGIFFPQSNKHGAFAGLIGAGLFMLSCYVSNNIDKPYADYVLTDSTNDTSLGCVDYSP</sequence>
<name>A0A915ECT5_9BILA</name>
<organism evidence="2 3">
    <name type="scientific">Ditylenchus dipsaci</name>
    <dbReference type="NCBI Taxonomy" id="166011"/>
    <lineage>
        <taxon>Eukaryota</taxon>
        <taxon>Metazoa</taxon>
        <taxon>Ecdysozoa</taxon>
        <taxon>Nematoda</taxon>
        <taxon>Chromadorea</taxon>
        <taxon>Rhabditida</taxon>
        <taxon>Tylenchina</taxon>
        <taxon>Tylenchomorpha</taxon>
        <taxon>Sphaerularioidea</taxon>
        <taxon>Anguinidae</taxon>
        <taxon>Anguininae</taxon>
        <taxon>Ditylenchus</taxon>
    </lineage>
</organism>
<proteinExistence type="predicted"/>
<accession>A0A915ECT5</accession>
<feature type="transmembrane region" description="Helical" evidence="1">
    <location>
        <begin position="29"/>
        <end position="47"/>
    </location>
</feature>
<evidence type="ECO:0000313" key="2">
    <source>
        <dbReference type="Proteomes" id="UP000887574"/>
    </source>
</evidence>
<dbReference type="WBParaSite" id="jg531">
    <property type="protein sequence ID" value="jg531"/>
    <property type="gene ID" value="jg531"/>
</dbReference>
<keyword evidence="2" id="KW-1185">Reference proteome</keyword>
<dbReference type="Proteomes" id="UP000887574">
    <property type="component" value="Unplaced"/>
</dbReference>